<dbReference type="GO" id="GO:0005525">
    <property type="term" value="F:GTP binding"/>
    <property type="evidence" value="ECO:0007669"/>
    <property type="project" value="UniProtKB-KW"/>
</dbReference>
<evidence type="ECO:0000313" key="5">
    <source>
        <dbReference type="Ensembl" id="ENSHBUP00000014073.1"/>
    </source>
</evidence>
<evidence type="ECO:0000259" key="4">
    <source>
        <dbReference type="PROSITE" id="PS51720"/>
    </source>
</evidence>
<dbReference type="Gene3D" id="3.40.50.300">
    <property type="entry name" value="P-loop containing nucleotide triphosphate hydrolases"/>
    <property type="match status" value="1"/>
</dbReference>
<protein>
    <recommendedName>
        <fullName evidence="4">AIG1-type G domain-containing protein</fullName>
    </recommendedName>
</protein>
<dbReference type="InterPro" id="IPR045058">
    <property type="entry name" value="GIMA/IAN/Toc"/>
</dbReference>
<comment type="similarity">
    <text evidence="1">Belongs to the TRAFAC class TrmE-Era-EngA-EngB-Septin-like GTPase superfamily. AIG1/Toc34/Toc159-like paraseptin GTPase family. IAN subfamily.</text>
</comment>
<evidence type="ECO:0000256" key="3">
    <source>
        <dbReference type="ARBA" id="ARBA00023134"/>
    </source>
</evidence>
<dbReference type="PANTHER" id="PTHR10903:SF112">
    <property type="entry name" value="SI:CH211-113E8.5"/>
    <property type="match status" value="1"/>
</dbReference>
<reference evidence="5" key="2">
    <citation type="submission" date="2025-09" db="UniProtKB">
        <authorList>
            <consortium name="Ensembl"/>
        </authorList>
    </citation>
    <scope>IDENTIFICATION</scope>
</reference>
<keyword evidence="2" id="KW-0547">Nucleotide-binding</keyword>
<dbReference type="AlphaFoldDB" id="A0A3Q2VZL7"/>
<proteinExistence type="inferred from homology"/>
<evidence type="ECO:0000313" key="6">
    <source>
        <dbReference type="Proteomes" id="UP000264840"/>
    </source>
</evidence>
<feature type="domain" description="AIG1-type G" evidence="4">
    <location>
        <begin position="28"/>
        <end position="95"/>
    </location>
</feature>
<dbReference type="InterPro" id="IPR006703">
    <property type="entry name" value="G_AIG1"/>
</dbReference>
<organism evidence="5 6">
    <name type="scientific">Haplochromis burtoni</name>
    <name type="common">Burton's mouthbrooder</name>
    <name type="synonym">Chromis burtoni</name>
    <dbReference type="NCBI Taxonomy" id="8153"/>
    <lineage>
        <taxon>Eukaryota</taxon>
        <taxon>Metazoa</taxon>
        <taxon>Chordata</taxon>
        <taxon>Craniata</taxon>
        <taxon>Vertebrata</taxon>
        <taxon>Euteleostomi</taxon>
        <taxon>Actinopterygii</taxon>
        <taxon>Neopterygii</taxon>
        <taxon>Teleostei</taxon>
        <taxon>Neoteleostei</taxon>
        <taxon>Acanthomorphata</taxon>
        <taxon>Ovalentaria</taxon>
        <taxon>Cichlomorphae</taxon>
        <taxon>Cichliformes</taxon>
        <taxon>Cichlidae</taxon>
        <taxon>African cichlids</taxon>
        <taxon>Pseudocrenilabrinae</taxon>
        <taxon>Haplochromini</taxon>
        <taxon>Haplochromis</taxon>
    </lineage>
</organism>
<dbReference type="PANTHER" id="PTHR10903">
    <property type="entry name" value="GTPASE, IMAP FAMILY MEMBER-RELATED"/>
    <property type="match status" value="1"/>
</dbReference>
<accession>A0A3Q2VZL7</accession>
<dbReference type="InterPro" id="IPR027417">
    <property type="entry name" value="P-loop_NTPase"/>
</dbReference>
<dbReference type="Ensembl" id="ENSHBUT00000022004.1">
    <property type="protein sequence ID" value="ENSHBUP00000014073.1"/>
    <property type="gene ID" value="ENSHBUG00000015901.1"/>
</dbReference>
<evidence type="ECO:0000256" key="1">
    <source>
        <dbReference type="ARBA" id="ARBA00008535"/>
    </source>
</evidence>
<name>A0A3Q2VZL7_HAPBU</name>
<dbReference type="Proteomes" id="UP000264840">
    <property type="component" value="Unplaced"/>
</dbReference>
<dbReference type="GeneTree" id="ENSGT01120000271858"/>
<dbReference type="PROSITE" id="PS51720">
    <property type="entry name" value="G_AIG1"/>
    <property type="match status" value="1"/>
</dbReference>
<keyword evidence="6" id="KW-1185">Reference proteome</keyword>
<dbReference type="STRING" id="8153.ENSHBUP00000014073"/>
<dbReference type="SUPFAM" id="SSF52540">
    <property type="entry name" value="P-loop containing nucleoside triphosphate hydrolases"/>
    <property type="match status" value="1"/>
</dbReference>
<evidence type="ECO:0000256" key="2">
    <source>
        <dbReference type="ARBA" id="ARBA00022741"/>
    </source>
</evidence>
<dbReference type="OMA" id="FKINIMV"/>
<dbReference type="Pfam" id="PF04548">
    <property type="entry name" value="AIG1"/>
    <property type="match status" value="1"/>
</dbReference>
<sequence length="95" mass="10456">LVSSQCFKINIMVQRNAGRFYTVEMFRDAYLRIVLIGKTGVGKSASGNCILGEKAFKAAARFSVVTTECQKKTGLFDGQKLDVIDTPGLFDTKKN</sequence>
<reference evidence="5" key="1">
    <citation type="submission" date="2025-08" db="UniProtKB">
        <authorList>
            <consortium name="Ensembl"/>
        </authorList>
    </citation>
    <scope>IDENTIFICATION</scope>
</reference>
<keyword evidence="3" id="KW-0342">GTP-binding</keyword>